<feature type="signal peptide" evidence="1">
    <location>
        <begin position="1"/>
        <end position="23"/>
    </location>
</feature>
<sequence length="74" mass="8711">MFNMSAGCCFYLLLLITLMSVEEEYYINLHVGGKFVHDPHFRYLGDEMVRLKEDPNMILYFELCKTVKDELGLI</sequence>
<name>A0A7J8N1F0_9ROSI</name>
<organism evidence="2 3">
    <name type="scientific">Gossypium lobatum</name>
    <dbReference type="NCBI Taxonomy" id="34289"/>
    <lineage>
        <taxon>Eukaryota</taxon>
        <taxon>Viridiplantae</taxon>
        <taxon>Streptophyta</taxon>
        <taxon>Embryophyta</taxon>
        <taxon>Tracheophyta</taxon>
        <taxon>Spermatophyta</taxon>
        <taxon>Magnoliopsida</taxon>
        <taxon>eudicotyledons</taxon>
        <taxon>Gunneridae</taxon>
        <taxon>Pentapetalae</taxon>
        <taxon>rosids</taxon>
        <taxon>malvids</taxon>
        <taxon>Malvales</taxon>
        <taxon>Malvaceae</taxon>
        <taxon>Malvoideae</taxon>
        <taxon>Gossypium</taxon>
    </lineage>
</organism>
<dbReference type="Proteomes" id="UP000593572">
    <property type="component" value="Unassembled WGS sequence"/>
</dbReference>
<dbReference type="AlphaFoldDB" id="A0A7J8N1F0"/>
<accession>A0A7J8N1F0</accession>
<evidence type="ECO:0000313" key="3">
    <source>
        <dbReference type="Proteomes" id="UP000593572"/>
    </source>
</evidence>
<evidence type="ECO:0000313" key="2">
    <source>
        <dbReference type="EMBL" id="MBA0570759.1"/>
    </source>
</evidence>
<dbReference type="EMBL" id="JABEZX010000011">
    <property type="protein sequence ID" value="MBA0570759.1"/>
    <property type="molecule type" value="Genomic_DNA"/>
</dbReference>
<gene>
    <name evidence="2" type="ORF">Golob_004371</name>
</gene>
<protein>
    <submittedName>
        <fullName evidence="2">Uncharacterized protein</fullName>
    </submittedName>
</protein>
<feature type="chain" id="PRO_5029910819" evidence="1">
    <location>
        <begin position="24"/>
        <end position="74"/>
    </location>
</feature>
<keyword evidence="1" id="KW-0732">Signal</keyword>
<evidence type="ECO:0000256" key="1">
    <source>
        <dbReference type="SAM" id="SignalP"/>
    </source>
</evidence>
<keyword evidence="3" id="KW-1185">Reference proteome</keyword>
<comment type="caution">
    <text evidence="2">The sequence shown here is derived from an EMBL/GenBank/DDBJ whole genome shotgun (WGS) entry which is preliminary data.</text>
</comment>
<proteinExistence type="predicted"/>
<reference evidence="2 3" key="1">
    <citation type="journal article" date="2019" name="Genome Biol. Evol.">
        <title>Insights into the evolution of the New World diploid cottons (Gossypium, subgenus Houzingenia) based on genome sequencing.</title>
        <authorList>
            <person name="Grover C.E."/>
            <person name="Arick M.A. 2nd"/>
            <person name="Thrash A."/>
            <person name="Conover J.L."/>
            <person name="Sanders W.S."/>
            <person name="Peterson D.G."/>
            <person name="Frelichowski J.E."/>
            <person name="Scheffler J.A."/>
            <person name="Scheffler B.E."/>
            <person name="Wendel J.F."/>
        </authorList>
    </citation>
    <scope>NUCLEOTIDE SEQUENCE [LARGE SCALE GENOMIC DNA]</scope>
    <source>
        <strain evidence="2">157</strain>
        <tissue evidence="2">Leaf</tissue>
    </source>
</reference>